<dbReference type="AlphaFoldDB" id="A0A2K2HD18"/>
<feature type="domain" description="Flagellar hook-length control protein-like C-terminal" evidence="2">
    <location>
        <begin position="339"/>
        <end position="416"/>
    </location>
</feature>
<evidence type="ECO:0000313" key="3">
    <source>
        <dbReference type="EMBL" id="PNU21121.1"/>
    </source>
</evidence>
<dbReference type="CDD" id="cd17470">
    <property type="entry name" value="T3SS_Flik_C"/>
    <property type="match status" value="1"/>
</dbReference>
<name>A0A2K2HD18_9BACT</name>
<evidence type="ECO:0000313" key="4">
    <source>
        <dbReference type="Proteomes" id="UP000236340"/>
    </source>
</evidence>
<dbReference type="Proteomes" id="UP000236340">
    <property type="component" value="Unassembled WGS sequence"/>
</dbReference>
<dbReference type="Gene3D" id="3.30.750.140">
    <property type="match status" value="1"/>
</dbReference>
<comment type="caution">
    <text evidence="3">The sequence shown here is derived from an EMBL/GenBank/DDBJ whole genome shotgun (WGS) entry which is preliminary data.</text>
</comment>
<dbReference type="EMBL" id="PPFX01000005">
    <property type="protein sequence ID" value="PNU21121.1"/>
    <property type="molecule type" value="Genomic_DNA"/>
</dbReference>
<organism evidence="3 4">
    <name type="scientific">Geothermobacter hydrogeniphilus</name>
    <dbReference type="NCBI Taxonomy" id="1969733"/>
    <lineage>
        <taxon>Bacteria</taxon>
        <taxon>Pseudomonadati</taxon>
        <taxon>Thermodesulfobacteriota</taxon>
        <taxon>Desulfuromonadia</taxon>
        <taxon>Desulfuromonadales</taxon>
        <taxon>Geothermobacteraceae</taxon>
        <taxon>Geothermobacter</taxon>
    </lineage>
</organism>
<dbReference type="PANTHER" id="PTHR37533:SF2">
    <property type="entry name" value="FLAGELLAR HOOK-LENGTH CONTROL PROTEIN"/>
    <property type="match status" value="1"/>
</dbReference>
<feature type="region of interest" description="Disordered" evidence="1">
    <location>
        <begin position="296"/>
        <end position="316"/>
    </location>
</feature>
<dbReference type="OrthoDB" id="5432473at2"/>
<feature type="compositionally biased region" description="Polar residues" evidence="1">
    <location>
        <begin position="245"/>
        <end position="273"/>
    </location>
</feature>
<dbReference type="PANTHER" id="PTHR37533">
    <property type="entry name" value="FLAGELLAR HOOK-LENGTH CONTROL PROTEIN"/>
    <property type="match status" value="1"/>
</dbReference>
<sequence length="469" mass="50594">MEAIPLLNINAALPTAPGMETAAAAPQPGTEFEQLLGTLTGQLQKEDLTRMLDDGQFLALLAGRGQGGQAMPQLPQDLIAQLPEEMQLAIRRLPQQGLLQRLQPVGGVPNVAVPSGQVAEPQLPTTEEPGIAPEPVQIVKAEETTGFKQLGLPLEKPLPTTTPARAFPEQPQPGKLQQASNGPPLDPVKALQPVPQTIEPVIPTQTGAVEPGDPRFGKLLGKLAESSPQRKETSTAPATPPRSETWLTGVQQLQPAAEGSNNPFGDLLQNQSRDPGDQATDQPRIEASHLQPGFNLHRQAPQPVTPSARPPTATISLPSGHVVEEKAIYEQVAGHIQGSRNGKSGHASLRLHPAELGEVKLDLSVHHDRVRAEIHAQNSQVQGVLERNLPRLRDALEQQGLHIESLQVSVDSGHSQTGNWQQQFAGQFQQHRAPTPHQPYRQPGLPQELETTVEPNRPYRHGQGLSLRI</sequence>
<protein>
    <recommendedName>
        <fullName evidence="2">Flagellar hook-length control protein-like C-terminal domain-containing protein</fullName>
    </recommendedName>
</protein>
<dbReference type="InterPro" id="IPR021136">
    <property type="entry name" value="Flagellar_hook_control-like_C"/>
</dbReference>
<feature type="compositionally biased region" description="Low complexity" evidence="1">
    <location>
        <begin position="150"/>
        <end position="163"/>
    </location>
</feature>
<evidence type="ECO:0000259" key="2">
    <source>
        <dbReference type="Pfam" id="PF02120"/>
    </source>
</evidence>
<feature type="region of interest" description="Disordered" evidence="1">
    <location>
        <begin position="147"/>
        <end position="282"/>
    </location>
</feature>
<dbReference type="InterPro" id="IPR038610">
    <property type="entry name" value="FliK-like_C_sf"/>
</dbReference>
<reference evidence="3 4" key="1">
    <citation type="journal article" date="2018" name="Genome Announc.">
        <title>Genome Sequence of Geothermobacter sp. HR-1 Iron Reducer from the Loihi Seamount.</title>
        <authorList>
            <person name="Smith H."/>
            <person name="Abuyen K."/>
            <person name="Tremblay J."/>
            <person name="Savalia P."/>
            <person name="Perez-Rodriguez I."/>
            <person name="Emerson D."/>
            <person name="Tully B."/>
            <person name="Amend J."/>
        </authorList>
    </citation>
    <scope>NUCLEOTIDE SEQUENCE [LARGE SCALE GENOMIC DNA]</scope>
    <source>
        <strain evidence="3 4">HR-1</strain>
    </source>
</reference>
<evidence type="ECO:0000256" key="1">
    <source>
        <dbReference type="SAM" id="MobiDB-lite"/>
    </source>
</evidence>
<proteinExistence type="predicted"/>
<dbReference type="RefSeq" id="WP_103114417.1">
    <property type="nucleotide sequence ID" value="NZ_PPFX01000005.1"/>
</dbReference>
<dbReference type="InterPro" id="IPR052563">
    <property type="entry name" value="FliK"/>
</dbReference>
<accession>A0A2K2HD18</accession>
<gene>
    <name evidence="3" type="ORF">C2E25_03560</name>
</gene>
<dbReference type="Pfam" id="PF02120">
    <property type="entry name" value="Flg_hook"/>
    <property type="match status" value="1"/>
</dbReference>
<feature type="region of interest" description="Disordered" evidence="1">
    <location>
        <begin position="425"/>
        <end position="469"/>
    </location>
</feature>